<reference evidence="11" key="1">
    <citation type="journal article" date="2019" name="Int. J. Syst. Evol. Microbiol.">
        <title>The Global Catalogue of Microorganisms (GCM) 10K type strain sequencing project: providing services to taxonomists for standard genome sequencing and annotation.</title>
        <authorList>
            <consortium name="The Broad Institute Genomics Platform"/>
            <consortium name="The Broad Institute Genome Sequencing Center for Infectious Disease"/>
            <person name="Wu L."/>
            <person name="Ma J."/>
        </authorList>
    </citation>
    <scope>NUCLEOTIDE SEQUENCE [LARGE SCALE GENOMIC DNA]</scope>
    <source>
        <strain evidence="11">JCM 16722</strain>
    </source>
</reference>
<evidence type="ECO:0000256" key="5">
    <source>
        <dbReference type="ARBA" id="ARBA00022692"/>
    </source>
</evidence>
<accession>A0ABP8A3V2</accession>
<evidence type="ECO:0000256" key="2">
    <source>
        <dbReference type="ARBA" id="ARBA00007613"/>
    </source>
</evidence>
<evidence type="ECO:0000256" key="9">
    <source>
        <dbReference type="SAM" id="SignalP"/>
    </source>
</evidence>
<evidence type="ECO:0000256" key="3">
    <source>
        <dbReference type="ARBA" id="ARBA00022448"/>
    </source>
</evidence>
<evidence type="ECO:0000256" key="1">
    <source>
        <dbReference type="ARBA" id="ARBA00004442"/>
    </source>
</evidence>
<evidence type="ECO:0000313" key="10">
    <source>
        <dbReference type="EMBL" id="GAA4177203.1"/>
    </source>
</evidence>
<dbReference type="PANTHER" id="PTHR30026">
    <property type="entry name" value="OUTER MEMBRANE PROTEIN TOLC"/>
    <property type="match status" value="1"/>
</dbReference>
<keyword evidence="7" id="KW-0998">Cell outer membrane</keyword>
<keyword evidence="6" id="KW-0472">Membrane</keyword>
<keyword evidence="11" id="KW-1185">Reference proteome</keyword>
<keyword evidence="4" id="KW-1134">Transmembrane beta strand</keyword>
<keyword evidence="9" id="KW-0732">Signal</keyword>
<evidence type="ECO:0000256" key="7">
    <source>
        <dbReference type="ARBA" id="ARBA00023237"/>
    </source>
</evidence>
<dbReference type="Proteomes" id="UP001500167">
    <property type="component" value="Unassembled WGS sequence"/>
</dbReference>
<organism evidence="10 11">
    <name type="scientific">Sphingobacterium ginsenosidimutans</name>
    <dbReference type="NCBI Taxonomy" id="687845"/>
    <lineage>
        <taxon>Bacteria</taxon>
        <taxon>Pseudomonadati</taxon>
        <taxon>Bacteroidota</taxon>
        <taxon>Sphingobacteriia</taxon>
        <taxon>Sphingobacteriales</taxon>
        <taxon>Sphingobacteriaceae</taxon>
        <taxon>Sphingobacterium</taxon>
    </lineage>
</organism>
<dbReference type="Gene3D" id="1.20.1600.10">
    <property type="entry name" value="Outer membrane efflux proteins (OEP)"/>
    <property type="match status" value="1"/>
</dbReference>
<dbReference type="Pfam" id="PF02321">
    <property type="entry name" value="OEP"/>
    <property type="match status" value="2"/>
</dbReference>
<dbReference type="InterPro" id="IPR051906">
    <property type="entry name" value="TolC-like"/>
</dbReference>
<feature type="chain" id="PRO_5047204912" evidence="9">
    <location>
        <begin position="26"/>
        <end position="444"/>
    </location>
</feature>
<keyword evidence="8" id="KW-0175">Coiled coil</keyword>
<keyword evidence="3" id="KW-0813">Transport</keyword>
<comment type="caution">
    <text evidence="10">The sequence shown here is derived from an EMBL/GenBank/DDBJ whole genome shotgun (WGS) entry which is preliminary data.</text>
</comment>
<name>A0ABP8A3V2_9SPHI</name>
<sequence length="444" mass="50614">MRYMKFNKIVYSLATLSLLSNTGFAQQQSENLPPNATLQQLIDYALRNQISVKQAQLDEAIGEKDIDISLSGWYPQLGLKGSYNYNVIVPVVNIGGNNIKMGQNNASALTLQADQQLLNPELIQAKKAASLVRLSNKQNTESKKINAVVEVSKAYYDILTTEEMIKIVRENIARLQKQLKDAKSQYDVGVVDKTDFKRAQIALANSNADEKRNVELRKYKYEYLKQLLALDKGQNLTLSFSNSNMESEILLDTTAAVSVSNRIEFQQLETSKKIQQLNTQYFKWTYLPSVSAFYNYAFNYRNDKFSKLYNDNFPGSVAGLNLSFSIFDGFKRKKQVNKSRLQEERIDWDIKNLENSINTEYALSKATYNANLNDWKTAKENVELSKEVYETIKLQYDEGITKYLDLMTAENDLKITQFNYLSALYALLSSKLDVQKAVGAIQTN</sequence>
<dbReference type="PANTHER" id="PTHR30026:SF20">
    <property type="entry name" value="OUTER MEMBRANE PROTEIN TOLC"/>
    <property type="match status" value="1"/>
</dbReference>
<feature type="coiled-coil region" evidence="8">
    <location>
        <begin position="158"/>
        <end position="185"/>
    </location>
</feature>
<comment type="similarity">
    <text evidence="2">Belongs to the outer membrane factor (OMF) (TC 1.B.17) family.</text>
</comment>
<evidence type="ECO:0000256" key="4">
    <source>
        <dbReference type="ARBA" id="ARBA00022452"/>
    </source>
</evidence>
<protein>
    <submittedName>
        <fullName evidence="10">TolC family protein</fullName>
    </submittedName>
</protein>
<evidence type="ECO:0000313" key="11">
    <source>
        <dbReference type="Proteomes" id="UP001500167"/>
    </source>
</evidence>
<feature type="signal peptide" evidence="9">
    <location>
        <begin position="1"/>
        <end position="25"/>
    </location>
</feature>
<keyword evidence="5" id="KW-0812">Transmembrane</keyword>
<dbReference type="SUPFAM" id="SSF56954">
    <property type="entry name" value="Outer membrane efflux proteins (OEP)"/>
    <property type="match status" value="1"/>
</dbReference>
<evidence type="ECO:0000256" key="8">
    <source>
        <dbReference type="SAM" id="Coils"/>
    </source>
</evidence>
<comment type="subcellular location">
    <subcellularLocation>
        <location evidence="1">Cell outer membrane</location>
    </subcellularLocation>
</comment>
<dbReference type="InterPro" id="IPR003423">
    <property type="entry name" value="OMP_efflux"/>
</dbReference>
<dbReference type="EMBL" id="BAAAZK010000007">
    <property type="protein sequence ID" value="GAA4177203.1"/>
    <property type="molecule type" value="Genomic_DNA"/>
</dbReference>
<gene>
    <name evidence="10" type="ORF">GCM10022218_25690</name>
</gene>
<evidence type="ECO:0000256" key="6">
    <source>
        <dbReference type="ARBA" id="ARBA00023136"/>
    </source>
</evidence>
<proteinExistence type="inferred from homology"/>